<sequence>MLLLIILLSYVLGCASTIAVLLYLYTSYAFSPPVVINEQEDEQFEAFHPLPENERAKNLAVDAVNYLFQFLFQELKDSSRLRRYLMHKLDTEFKELKNSRTGKIFVQNIIIQSFSVGKKCPIFSDIQLERQERDERNLIKFLFQFIVIEFYFSKKRVELSTHKGYDDNLAHGFVTVNVKHRPAIEARLNSQEKNEQFTANVPVFNDLYRKLKEEETKRDQLKYINTINEQQESPARRQI</sequence>
<dbReference type="EMBL" id="CAJNYT010000454">
    <property type="protein sequence ID" value="CAF3350462.1"/>
    <property type="molecule type" value="Genomic_DNA"/>
</dbReference>
<dbReference type="GO" id="GO:0051560">
    <property type="term" value="P:mitochondrial calcium ion homeostasis"/>
    <property type="evidence" value="ECO:0007669"/>
    <property type="project" value="InterPro"/>
</dbReference>
<evidence type="ECO:0000259" key="1">
    <source>
        <dbReference type="Pfam" id="PF26547"/>
    </source>
</evidence>
<dbReference type="GO" id="GO:0044233">
    <property type="term" value="C:mitochondria-associated endoplasmic reticulum membrane contact site"/>
    <property type="evidence" value="ECO:0007669"/>
    <property type="project" value="InterPro"/>
</dbReference>
<dbReference type="GO" id="GO:0005739">
    <property type="term" value="C:mitochondrion"/>
    <property type="evidence" value="ECO:0007669"/>
    <property type="project" value="GOC"/>
</dbReference>
<comment type="caution">
    <text evidence="2">The sequence shown here is derived from an EMBL/GenBank/DDBJ whole genome shotgun (WGS) entry which is preliminary data.</text>
</comment>
<feature type="domain" description="PDZD8 N-terminal" evidence="1">
    <location>
        <begin position="61"/>
        <end position="142"/>
    </location>
</feature>
<protein>
    <recommendedName>
        <fullName evidence="1">PDZD8 N-terminal domain-containing protein</fullName>
    </recommendedName>
</protein>
<name>A0A817W2B3_9BILA</name>
<evidence type="ECO:0000313" key="3">
    <source>
        <dbReference type="Proteomes" id="UP000663872"/>
    </source>
</evidence>
<dbReference type="AlphaFoldDB" id="A0A817W2B3"/>
<accession>A0A817W2B3</accession>
<dbReference type="GO" id="GO:1990456">
    <property type="term" value="P:mitochondrion-endoplasmic reticulum membrane tethering"/>
    <property type="evidence" value="ECO:0007669"/>
    <property type="project" value="InterPro"/>
</dbReference>
<gene>
    <name evidence="2" type="ORF">GRG538_LOCUS5473</name>
</gene>
<proteinExistence type="predicted"/>
<reference evidence="2" key="1">
    <citation type="submission" date="2021-02" db="EMBL/GenBank/DDBJ databases">
        <authorList>
            <person name="Nowell W R."/>
        </authorList>
    </citation>
    <scope>NUCLEOTIDE SEQUENCE</scope>
</reference>
<dbReference type="PANTHER" id="PTHR21519:SF1">
    <property type="entry name" value="PDZ DOMAIN-CONTAINING PROTEIN 8"/>
    <property type="match status" value="1"/>
</dbReference>
<dbReference type="InterPro" id="IPR039275">
    <property type="entry name" value="PDZD8"/>
</dbReference>
<dbReference type="PANTHER" id="PTHR21519">
    <property type="entry name" value="PDZ DOMAIN-CONTAINING PROTEIN 8"/>
    <property type="match status" value="1"/>
</dbReference>
<dbReference type="InterPro" id="IPR058801">
    <property type="entry name" value="PDZD8_N"/>
</dbReference>
<dbReference type="Pfam" id="PF26547">
    <property type="entry name" value="PDZD8_N"/>
    <property type="match status" value="1"/>
</dbReference>
<organism evidence="2 3">
    <name type="scientific">Rotaria socialis</name>
    <dbReference type="NCBI Taxonomy" id="392032"/>
    <lineage>
        <taxon>Eukaryota</taxon>
        <taxon>Metazoa</taxon>
        <taxon>Spiralia</taxon>
        <taxon>Gnathifera</taxon>
        <taxon>Rotifera</taxon>
        <taxon>Eurotatoria</taxon>
        <taxon>Bdelloidea</taxon>
        <taxon>Philodinida</taxon>
        <taxon>Philodinidae</taxon>
        <taxon>Rotaria</taxon>
    </lineage>
</organism>
<evidence type="ECO:0000313" key="2">
    <source>
        <dbReference type="EMBL" id="CAF3350462.1"/>
    </source>
</evidence>
<dbReference type="Proteomes" id="UP000663872">
    <property type="component" value="Unassembled WGS sequence"/>
</dbReference>